<dbReference type="Gene3D" id="1.10.10.10">
    <property type="entry name" value="Winged helix-like DNA-binding domain superfamily/Winged helix DNA-binding domain"/>
    <property type="match status" value="1"/>
</dbReference>
<dbReference type="Gene3D" id="3.40.50.300">
    <property type="entry name" value="P-loop containing nucleotide triphosphate hydrolases"/>
    <property type="match status" value="1"/>
</dbReference>
<dbReference type="SUPFAM" id="SSF52540">
    <property type="entry name" value="P-loop containing nucleoside triphosphate hydrolases"/>
    <property type="match status" value="1"/>
</dbReference>
<evidence type="ECO:0000313" key="6">
    <source>
        <dbReference type="EMBL" id="KAF7816018.1"/>
    </source>
</evidence>
<protein>
    <submittedName>
        <fullName evidence="6">Disease resistance protein RPM1-like</fullName>
    </submittedName>
</protein>
<feature type="domain" description="Disease resistance protein winged helix" evidence="4">
    <location>
        <begin position="197"/>
        <end position="271"/>
    </location>
</feature>
<dbReference type="InterPro" id="IPR002182">
    <property type="entry name" value="NB-ARC"/>
</dbReference>
<dbReference type="EMBL" id="JAAIUW010000009">
    <property type="protein sequence ID" value="KAF7816018.1"/>
    <property type="molecule type" value="Genomic_DNA"/>
</dbReference>
<dbReference type="Pfam" id="PF23559">
    <property type="entry name" value="WHD_DRP"/>
    <property type="match status" value="1"/>
</dbReference>
<dbReference type="SUPFAM" id="SSF52058">
    <property type="entry name" value="L domain-like"/>
    <property type="match status" value="1"/>
</dbReference>
<dbReference type="GO" id="GO:0098542">
    <property type="term" value="P:defense response to other organism"/>
    <property type="evidence" value="ECO:0007669"/>
    <property type="project" value="TreeGrafter"/>
</dbReference>
<evidence type="ECO:0000313" key="7">
    <source>
        <dbReference type="Proteomes" id="UP000634136"/>
    </source>
</evidence>
<feature type="domain" description="NB-ARC" evidence="3">
    <location>
        <begin position="11"/>
        <end position="108"/>
    </location>
</feature>
<name>A0A834WCG3_9FABA</name>
<evidence type="ECO:0000256" key="2">
    <source>
        <dbReference type="ARBA" id="ARBA00022821"/>
    </source>
</evidence>
<evidence type="ECO:0000259" key="4">
    <source>
        <dbReference type="Pfam" id="PF23559"/>
    </source>
</evidence>
<accession>A0A834WCG3</accession>
<dbReference type="PRINTS" id="PR00364">
    <property type="entry name" value="DISEASERSIST"/>
</dbReference>
<dbReference type="InterPro" id="IPR036388">
    <property type="entry name" value="WH-like_DNA-bd_sf"/>
</dbReference>
<dbReference type="Pfam" id="PF00931">
    <property type="entry name" value="NB-ARC"/>
    <property type="match status" value="1"/>
</dbReference>
<feature type="domain" description="Disease resistance R13L4/SHOC-2-like LRR" evidence="5">
    <location>
        <begin position="320"/>
        <end position="627"/>
    </location>
</feature>
<keyword evidence="7" id="KW-1185">Reference proteome</keyword>
<keyword evidence="1" id="KW-0677">Repeat</keyword>
<comment type="caution">
    <text evidence="6">The sequence shown here is derived from an EMBL/GenBank/DDBJ whole genome shotgun (WGS) entry which is preliminary data.</text>
</comment>
<dbReference type="AlphaFoldDB" id="A0A834WCG3"/>
<dbReference type="InterPro" id="IPR032675">
    <property type="entry name" value="LRR_dom_sf"/>
</dbReference>
<dbReference type="InterPro" id="IPR044974">
    <property type="entry name" value="Disease_R_plants"/>
</dbReference>
<dbReference type="InterPro" id="IPR042197">
    <property type="entry name" value="Apaf_helical"/>
</dbReference>
<dbReference type="Gene3D" id="1.10.8.430">
    <property type="entry name" value="Helical domain of apoptotic protease-activating factors"/>
    <property type="match status" value="1"/>
</dbReference>
<evidence type="ECO:0000259" key="3">
    <source>
        <dbReference type="Pfam" id="PF00931"/>
    </source>
</evidence>
<gene>
    <name evidence="6" type="ORF">G2W53_029987</name>
</gene>
<dbReference type="InterPro" id="IPR027417">
    <property type="entry name" value="P-loop_NTPase"/>
</dbReference>
<dbReference type="FunFam" id="1.10.10.10:FF:000322">
    <property type="entry name" value="Probable disease resistance protein At1g63360"/>
    <property type="match status" value="1"/>
</dbReference>
<dbReference type="PANTHER" id="PTHR23155">
    <property type="entry name" value="DISEASE RESISTANCE PROTEIN RP"/>
    <property type="match status" value="1"/>
</dbReference>
<dbReference type="Gene3D" id="3.80.10.10">
    <property type="entry name" value="Ribonuclease Inhibitor"/>
    <property type="match status" value="1"/>
</dbReference>
<sequence>MIQSFHEVGSTTKEDIETMDKDSLIRNLRQLLQERSYMIVFDDVWDIDFWGCVEYALPDNNKSSRIMITARDRGVAEFCKRFAPVHIQELEPLSPNDALKLFHLKVFQFDPQDCPEDLMELSKDFVNKCDRVPLAIVAIAGILSTKKKTFLEWKKVHGSLRSKLASDPHIRSYHQVLSESYNYLPYHLKLCLLYFGLFPEDYSISCNRLMHLWIAEGFVKQSDTEDQTLEEVAQEYLAELLRRSLVKVSYDVYPYTRVRRCRVHDLMHDFILKKCDELSFCQAQKDDKFRLHTWTRRVSIHTDITTTTTRDSKSCANYGKVRSCLVFLNFGKLPKHVVDPFLSNFKLLVALDFEDAPLDYLPEAVGNLLHLKYLSLRKTKIQTIPKFIGKLQNLETLDLKQSLVCELPLEINKLIKLRHLAVYSNDRRVHFFTKKIRGVKLNEGIGCLRALQKLAKIDTTNGDAIVKELKNLKEMRRLGIMQLRKQNGRLLCNAIESMKHLCSLSIEASDEENEVLDLHSLNNPPESLQRLYLNGCLEMFPMWIPKLKNLVKLNLTKSGISEDPLPMLKDLSELEVLLLYRSYEGEELHFKDGWFKKLQCLRFRSLLGLKILKIDKEALPSLVLLQLSQCSKIVELPDDIENLKNLRVLSLREMPDQLIESMKFDSSRNQIAGMFT</sequence>
<reference evidence="6" key="1">
    <citation type="submission" date="2020-09" db="EMBL/GenBank/DDBJ databases">
        <title>Genome-Enabled Discovery of Anthraquinone Biosynthesis in Senna tora.</title>
        <authorList>
            <person name="Kang S.-H."/>
            <person name="Pandey R.P."/>
            <person name="Lee C.-M."/>
            <person name="Sim J.-S."/>
            <person name="Jeong J.-T."/>
            <person name="Choi B.-S."/>
            <person name="Jung M."/>
            <person name="Ginzburg D."/>
            <person name="Zhao K."/>
            <person name="Won S.Y."/>
            <person name="Oh T.-J."/>
            <person name="Yu Y."/>
            <person name="Kim N.-H."/>
            <person name="Lee O.R."/>
            <person name="Lee T.-H."/>
            <person name="Bashyal P."/>
            <person name="Kim T.-S."/>
            <person name="Lee W.-H."/>
            <person name="Kawkins C."/>
            <person name="Kim C.-K."/>
            <person name="Kim J.S."/>
            <person name="Ahn B.O."/>
            <person name="Rhee S.Y."/>
            <person name="Sohng J.K."/>
        </authorList>
    </citation>
    <scope>NUCLEOTIDE SEQUENCE</scope>
    <source>
        <tissue evidence="6">Leaf</tissue>
    </source>
</reference>
<dbReference type="InterPro" id="IPR058922">
    <property type="entry name" value="WHD_DRP"/>
</dbReference>
<dbReference type="InterPro" id="IPR055414">
    <property type="entry name" value="LRR_R13L4/SHOC2-like"/>
</dbReference>
<dbReference type="Proteomes" id="UP000634136">
    <property type="component" value="Unassembled WGS sequence"/>
</dbReference>
<dbReference type="Pfam" id="PF23598">
    <property type="entry name" value="LRR_14"/>
    <property type="match status" value="1"/>
</dbReference>
<keyword evidence="2" id="KW-0611">Plant defense</keyword>
<dbReference type="GO" id="GO:0043531">
    <property type="term" value="F:ADP binding"/>
    <property type="evidence" value="ECO:0007669"/>
    <property type="project" value="InterPro"/>
</dbReference>
<dbReference type="OrthoDB" id="1428495at2759"/>
<evidence type="ECO:0000259" key="5">
    <source>
        <dbReference type="Pfam" id="PF23598"/>
    </source>
</evidence>
<organism evidence="6 7">
    <name type="scientific">Senna tora</name>
    <dbReference type="NCBI Taxonomy" id="362788"/>
    <lineage>
        <taxon>Eukaryota</taxon>
        <taxon>Viridiplantae</taxon>
        <taxon>Streptophyta</taxon>
        <taxon>Embryophyta</taxon>
        <taxon>Tracheophyta</taxon>
        <taxon>Spermatophyta</taxon>
        <taxon>Magnoliopsida</taxon>
        <taxon>eudicotyledons</taxon>
        <taxon>Gunneridae</taxon>
        <taxon>Pentapetalae</taxon>
        <taxon>rosids</taxon>
        <taxon>fabids</taxon>
        <taxon>Fabales</taxon>
        <taxon>Fabaceae</taxon>
        <taxon>Caesalpinioideae</taxon>
        <taxon>Cassia clade</taxon>
        <taxon>Senna</taxon>
    </lineage>
</organism>
<proteinExistence type="predicted"/>
<evidence type="ECO:0000256" key="1">
    <source>
        <dbReference type="ARBA" id="ARBA00022737"/>
    </source>
</evidence>
<dbReference type="PANTHER" id="PTHR23155:SF1052">
    <property type="entry name" value="DISEASE RESISTANCE PROTEIN RPM1"/>
    <property type="match status" value="1"/>
</dbReference>